<proteinExistence type="predicted"/>
<dbReference type="InterPro" id="IPR019363">
    <property type="entry name" value="LDAH"/>
</dbReference>
<evidence type="ECO:0000256" key="1">
    <source>
        <dbReference type="ARBA" id="ARBA00022723"/>
    </source>
</evidence>
<keyword evidence="2" id="KW-0223">Dioxygenase</keyword>
<dbReference type="GO" id="GO:0005506">
    <property type="term" value="F:iron ion binding"/>
    <property type="evidence" value="ECO:0007669"/>
    <property type="project" value="InterPro"/>
</dbReference>
<dbReference type="GO" id="GO:0016298">
    <property type="term" value="F:lipase activity"/>
    <property type="evidence" value="ECO:0007669"/>
    <property type="project" value="InterPro"/>
</dbReference>
<evidence type="ECO:0000256" key="2">
    <source>
        <dbReference type="ARBA" id="ARBA00022964"/>
    </source>
</evidence>
<evidence type="ECO:0000256" key="4">
    <source>
        <dbReference type="ARBA" id="ARBA00023098"/>
    </source>
</evidence>
<dbReference type="Pfam" id="PF00067">
    <property type="entry name" value="p450"/>
    <property type="match status" value="1"/>
</dbReference>
<dbReference type="GO" id="GO:0016705">
    <property type="term" value="F:oxidoreductase activity, acting on paired donors, with incorporation or reduction of molecular oxygen"/>
    <property type="evidence" value="ECO:0007669"/>
    <property type="project" value="InterPro"/>
</dbReference>
<dbReference type="Pfam" id="PF00305">
    <property type="entry name" value="Lipoxygenase"/>
    <property type="match status" value="1"/>
</dbReference>
<dbReference type="PANTHER" id="PTHR11771">
    <property type="entry name" value="LIPOXYGENASE"/>
    <property type="match status" value="1"/>
</dbReference>
<dbReference type="Gene3D" id="3.10.450.60">
    <property type="match status" value="1"/>
</dbReference>
<dbReference type="EMBL" id="OVEO01000002">
    <property type="protein sequence ID" value="SPQ93830.1"/>
    <property type="molecule type" value="Genomic_DNA"/>
</dbReference>
<dbReference type="Pfam" id="PF10230">
    <property type="entry name" value="LIDHydrolase"/>
    <property type="match status" value="1"/>
</dbReference>
<dbReference type="Gene3D" id="3.40.50.1820">
    <property type="entry name" value="alpha/beta hydrolase"/>
    <property type="match status" value="1"/>
</dbReference>
<name>A0A3P3Y1D8_PLABS</name>
<organism evidence="8 9">
    <name type="scientific">Plasmodiophora brassicae</name>
    <name type="common">Clubroot disease agent</name>
    <dbReference type="NCBI Taxonomy" id="37360"/>
    <lineage>
        <taxon>Eukaryota</taxon>
        <taxon>Sar</taxon>
        <taxon>Rhizaria</taxon>
        <taxon>Endomyxa</taxon>
        <taxon>Phytomyxea</taxon>
        <taxon>Plasmodiophorida</taxon>
        <taxon>Plasmodiophoridae</taxon>
        <taxon>Plasmodiophora</taxon>
    </lineage>
</organism>
<dbReference type="Gene3D" id="1.10.630.10">
    <property type="entry name" value="Cytochrome P450"/>
    <property type="match status" value="1"/>
</dbReference>
<dbReference type="SUPFAM" id="SSF48484">
    <property type="entry name" value="Lipoxigenase"/>
    <property type="match status" value="1"/>
</dbReference>
<dbReference type="PROSITE" id="PS50095">
    <property type="entry name" value="PLAT"/>
    <property type="match status" value="1"/>
</dbReference>
<gene>
    <name evidence="8" type="ORF">PLBR_LOCUS1045</name>
</gene>
<dbReference type="InterPro" id="IPR001024">
    <property type="entry name" value="PLAT/LH2_dom"/>
</dbReference>
<dbReference type="GO" id="GO:0005811">
    <property type="term" value="C:lipid droplet"/>
    <property type="evidence" value="ECO:0007669"/>
    <property type="project" value="InterPro"/>
</dbReference>
<dbReference type="GO" id="GO:0016702">
    <property type="term" value="F:oxidoreductase activity, acting on single donors with incorporation of molecular oxygen, incorporation of two atoms of oxygen"/>
    <property type="evidence" value="ECO:0007669"/>
    <property type="project" value="InterPro"/>
</dbReference>
<dbReference type="InterPro" id="IPR029058">
    <property type="entry name" value="AB_hydrolase_fold"/>
</dbReference>
<dbReference type="InterPro" id="IPR036226">
    <property type="entry name" value="LipOase_C_sf"/>
</dbReference>
<dbReference type="Gene3D" id="2.60.60.20">
    <property type="entry name" value="PLAT/LH2 domain"/>
    <property type="match status" value="1"/>
</dbReference>
<dbReference type="InterPro" id="IPR036392">
    <property type="entry name" value="PLAT/LH2_dom_sf"/>
</dbReference>
<feature type="domain" description="PLAT" evidence="6">
    <location>
        <begin position="753"/>
        <end position="862"/>
    </location>
</feature>
<dbReference type="InterPro" id="IPR000907">
    <property type="entry name" value="LipOase"/>
</dbReference>
<dbReference type="InterPro" id="IPR001128">
    <property type="entry name" value="Cyt_P450"/>
</dbReference>
<evidence type="ECO:0000256" key="5">
    <source>
        <dbReference type="PROSITE-ProRule" id="PRU00152"/>
    </source>
</evidence>
<dbReference type="GO" id="GO:0004497">
    <property type="term" value="F:monooxygenase activity"/>
    <property type="evidence" value="ECO:0007669"/>
    <property type="project" value="InterPro"/>
</dbReference>
<keyword evidence="1" id="KW-0479">Metal-binding</keyword>
<dbReference type="GO" id="GO:0020037">
    <property type="term" value="F:heme binding"/>
    <property type="evidence" value="ECO:0007669"/>
    <property type="project" value="InterPro"/>
</dbReference>
<dbReference type="GO" id="GO:0019915">
    <property type="term" value="P:lipid storage"/>
    <property type="evidence" value="ECO:0007669"/>
    <property type="project" value="InterPro"/>
</dbReference>
<reference evidence="8 9" key="1">
    <citation type="submission" date="2018-03" db="EMBL/GenBank/DDBJ databases">
        <authorList>
            <person name="Fogelqvist J."/>
        </authorList>
    </citation>
    <scope>NUCLEOTIDE SEQUENCE [LARGE SCALE GENOMIC DNA]</scope>
</reference>
<keyword evidence="4" id="KW-0443">Lipid metabolism</keyword>
<evidence type="ECO:0000259" key="6">
    <source>
        <dbReference type="PROSITE" id="PS50095"/>
    </source>
</evidence>
<dbReference type="GO" id="GO:0034440">
    <property type="term" value="P:lipid oxidation"/>
    <property type="evidence" value="ECO:0007669"/>
    <property type="project" value="InterPro"/>
</dbReference>
<keyword evidence="3" id="KW-0560">Oxidoreductase</keyword>
<accession>A0A3P3Y1D8</accession>
<dbReference type="SUPFAM" id="SSF53474">
    <property type="entry name" value="alpha/beta-Hydrolases"/>
    <property type="match status" value="1"/>
</dbReference>
<comment type="caution">
    <text evidence="5">Lacks conserved residue(s) required for the propagation of feature annotation.</text>
</comment>
<evidence type="ECO:0008006" key="10">
    <source>
        <dbReference type="Google" id="ProtNLM"/>
    </source>
</evidence>
<dbReference type="CDD" id="cd00302">
    <property type="entry name" value="cytochrome_P450"/>
    <property type="match status" value="1"/>
</dbReference>
<evidence type="ECO:0000313" key="9">
    <source>
        <dbReference type="Proteomes" id="UP000290189"/>
    </source>
</evidence>
<dbReference type="SUPFAM" id="SSF49723">
    <property type="entry name" value="Lipase/lipooxygenase domain (PLAT/LH2 domain)"/>
    <property type="match status" value="1"/>
</dbReference>
<dbReference type="SUPFAM" id="SSF48264">
    <property type="entry name" value="Cytochrome P450"/>
    <property type="match status" value="1"/>
</dbReference>
<dbReference type="InterPro" id="IPR036396">
    <property type="entry name" value="Cyt_P450_sf"/>
</dbReference>
<sequence>MVRACQVALRLRGRSVVSDVLVRDGDPRRSAHTIVMFPGNPSVLPYYMRFMQLIVNGIPDYVPMHTVGHAGFSNVDHNRGELFDLDDQIDLKIAYLDALLEKSPASRFILMGHSVGSYMAMEVLSRRPDLPVDGNVFLFPALSQLEVAWPIRILQVPVAREGIGFLVNVLPKTVKSLVIGMIPSVRDEAIMLGEHLNAHTVRNGLALTRDELGKIRQLPESRLATLKRHASKSLYIFTPFDEYVPMHLVDDLRAAVPDAKHHVFSHSDGVRHASSLSAPPPMHKCFLTHVLDRTLDAAQTMVLAADDGASPIPPMAACPNMVPVTIAAIVFGWWLAPIAAILGVLEMTTKGWFVSRYQAAVWISQVKVWQLERYPRSSFIWAITRLLDTYHAVQFPFRTLDPGNLGARNTPRTPGDYMVLFDGVFALSNHDAAALIMSDRQARWANLVTLPIAVPQVLDPRTLIFLSSPSASHDRQLAAIASLLSSRVPRVALLGDRFRRWSSQRHATWDLRVTRLTVDVLFKAVLDIDLTNHELDMCNVYKMMIGLIGLPGSLYRVFFDLPTYPIMYARDLLATAIETRAPKSILRDLAASGAYLPNERIALHVVDMVLFAGTIGTGAALGACLKRLNENGDRVGMYLANPLHFIYESLRLDPPVGAIHTITTEAATRVQVNGRPVCLPAGTQLCASIEDANRDPKVWGSNANTFDMQRDYSRLLTWDGLQGNGPRTCPGQSLSIAICTQALNAYVRRDKAITYKITIANEDVLAVPLLSKSVYVILEGDAGTSDKIHVPAASTATYRSTVDLGRVLRVQIGFAGWGMLSPRWFVKSVDVRRQDPVSTWRFPVNQWLGASSPVLSALEGTPSLLTASRLENRFRDEEMAARRQAYRFADKQALVGEWGTALPASVATTALGRVPSIPLQERPPLNMLYSSVKDLLQDVARRARMLGDKMTTLDDYRQECLRGSDVFRDQDILPAYPLQNWRTDEEFGRQRLEGLNPMTIRVVSSLPESFGVTSAMVEPFLPPNRTLDQELDARHLFMLDHDCIEGMDGVHFAGVRYLGQRPRRFLSVPYCLLHADMANGYKLRPIAIQLSRQPGSLVYTPADGPFDWLMAKLVVNNADFVVHQFKYHALTCHLAPEAIVCSLQRNLPSVHPVYKLLRPHLNGLAFINNLARGLLFITDDKYRTPLTVMGDITTVGATGNSKVAISAYRSYSYAETDFKRAMGSAGFTKPSGVTEFAFFDDGLLVYEAIEEYVGDMIGLWYTDDKSVTGDEDLQRFYDELASVGQLRGVPNITRGVVPLREFCVTCIFTASALHAALNFSQIDYAGIVCNYPAALFRAPPLEKGVVDEQFILDMLPRGEGFLTQIGLMSFLCQKTTDLLGRFRYPTFTDTASLAAIAKFNERLQRVESIITERNAKRALPYLYLLPSRIPNSTAI</sequence>
<dbReference type="PROSITE" id="PS51393">
    <property type="entry name" value="LIPOXYGENASE_3"/>
    <property type="match status" value="1"/>
</dbReference>
<feature type="domain" description="Lipoxygenase" evidence="7">
    <location>
        <begin position="859"/>
        <end position="1435"/>
    </location>
</feature>
<dbReference type="Gene3D" id="1.20.245.10">
    <property type="entry name" value="Lipoxygenase-1, Domain 5"/>
    <property type="match status" value="1"/>
</dbReference>
<protein>
    <recommendedName>
        <fullName evidence="10">Lipoxygenase domain-containing protein</fullName>
    </recommendedName>
</protein>
<evidence type="ECO:0000256" key="3">
    <source>
        <dbReference type="ARBA" id="ARBA00023002"/>
    </source>
</evidence>
<dbReference type="Proteomes" id="UP000290189">
    <property type="component" value="Unassembled WGS sequence"/>
</dbReference>
<evidence type="ECO:0000259" key="7">
    <source>
        <dbReference type="PROSITE" id="PS51393"/>
    </source>
</evidence>
<dbReference type="Pfam" id="PF01477">
    <property type="entry name" value="PLAT"/>
    <property type="match status" value="1"/>
</dbReference>
<dbReference type="InterPro" id="IPR013819">
    <property type="entry name" value="LipOase_C"/>
</dbReference>
<keyword evidence="8" id="KW-0496">Mitochondrion</keyword>
<evidence type="ECO:0000313" key="8">
    <source>
        <dbReference type="EMBL" id="SPQ93830.1"/>
    </source>
</evidence>
<dbReference type="InterPro" id="IPR020834">
    <property type="entry name" value="LipOase_CS"/>
</dbReference>
<dbReference type="PROSITE" id="PS00081">
    <property type="entry name" value="LIPOXYGENASE_2"/>
    <property type="match status" value="1"/>
</dbReference>
<dbReference type="PRINTS" id="PR00087">
    <property type="entry name" value="LIPOXYGENASE"/>
</dbReference>
<geneLocation type="mitochondrion" evidence="8"/>